<dbReference type="HOGENOM" id="CLU_034585_2_1_2"/>
<comment type="cofactor">
    <cofactor evidence="8">
        <name>a divalent metal cation</name>
        <dbReference type="ChEBI" id="CHEBI:60240"/>
    </cofactor>
</comment>
<dbReference type="Pfam" id="PF01467">
    <property type="entry name" value="CTP_transf_like"/>
    <property type="match status" value="1"/>
</dbReference>
<dbReference type="PANTHER" id="PTHR43793">
    <property type="entry name" value="FAD SYNTHASE"/>
    <property type="match status" value="1"/>
</dbReference>
<comment type="subunit">
    <text evidence="8">Homodimer.</text>
</comment>
<evidence type="ECO:0000313" key="10">
    <source>
        <dbReference type="EMBL" id="AEH60753.1"/>
    </source>
</evidence>
<evidence type="ECO:0000313" key="11">
    <source>
        <dbReference type="Proteomes" id="UP000006622"/>
    </source>
</evidence>
<dbReference type="EC" id="2.7.7.2" evidence="8"/>
<dbReference type="InterPro" id="IPR004821">
    <property type="entry name" value="Cyt_trans-like"/>
</dbReference>
<keyword evidence="4 8" id="KW-0548">Nucleotidyltransferase</keyword>
<proteinExistence type="inferred from homology"/>
<evidence type="ECO:0000256" key="1">
    <source>
        <dbReference type="ARBA" id="ARBA00022630"/>
    </source>
</evidence>
<dbReference type="KEGG" id="mzh:Mzhil_0891"/>
<dbReference type="InterPro" id="IPR050385">
    <property type="entry name" value="Archaeal_FAD_synthase"/>
</dbReference>
<evidence type="ECO:0000259" key="9">
    <source>
        <dbReference type="Pfam" id="PF01467"/>
    </source>
</evidence>
<accession>F7XL96</accession>
<evidence type="ECO:0000256" key="2">
    <source>
        <dbReference type="ARBA" id="ARBA00022643"/>
    </source>
</evidence>
<dbReference type="Gene3D" id="3.40.50.620">
    <property type="entry name" value="HUPs"/>
    <property type="match status" value="1"/>
</dbReference>
<feature type="binding site" evidence="8">
    <location>
        <begin position="14"/>
        <end position="17"/>
    </location>
    <ligand>
        <name>ATP</name>
        <dbReference type="ChEBI" id="CHEBI:30616"/>
    </ligand>
</feature>
<keyword evidence="6 8" id="KW-0274">FAD</keyword>
<dbReference type="EMBL" id="CP002101">
    <property type="protein sequence ID" value="AEH60753.1"/>
    <property type="molecule type" value="Genomic_DNA"/>
</dbReference>
<dbReference type="InterPro" id="IPR024902">
    <property type="entry name" value="FAD_synth_RibL"/>
</dbReference>
<keyword evidence="11" id="KW-1185">Reference proteome</keyword>
<feature type="binding site" evidence="8">
    <location>
        <position position="92"/>
    </location>
    <ligand>
        <name>ATP</name>
        <dbReference type="ChEBI" id="CHEBI:30616"/>
    </ligand>
</feature>
<gene>
    <name evidence="8" type="primary">ribL</name>
    <name evidence="10" type="ordered locus">Mzhil_0891</name>
</gene>
<keyword evidence="5 8" id="KW-0547">Nucleotide-binding</keyword>
<name>F7XL96_METZD</name>
<dbReference type="GO" id="GO:0003919">
    <property type="term" value="F:FMN adenylyltransferase activity"/>
    <property type="evidence" value="ECO:0007669"/>
    <property type="project" value="UniProtKB-UniRule"/>
</dbReference>
<dbReference type="RefSeq" id="WP_013898192.1">
    <property type="nucleotide sequence ID" value="NC_015676.1"/>
</dbReference>
<dbReference type="AlphaFoldDB" id="F7XL96"/>
<feature type="domain" description="Cytidyltransferase-like" evidence="9">
    <location>
        <begin position="5"/>
        <end position="132"/>
    </location>
</feature>
<dbReference type="GO" id="GO:0005524">
    <property type="term" value="F:ATP binding"/>
    <property type="evidence" value="ECO:0007669"/>
    <property type="project" value="UniProtKB-UniRule"/>
</dbReference>
<evidence type="ECO:0000256" key="6">
    <source>
        <dbReference type="ARBA" id="ARBA00022827"/>
    </source>
</evidence>
<reference evidence="10" key="1">
    <citation type="submission" date="2010-07" db="EMBL/GenBank/DDBJ databases">
        <title>The complete genome of Methanosalsum zhilinae DSM 4017.</title>
        <authorList>
            <consortium name="US DOE Joint Genome Institute (JGI-PGF)"/>
            <person name="Lucas S."/>
            <person name="Copeland A."/>
            <person name="Lapidus A."/>
            <person name="Glavina del Rio T."/>
            <person name="Dalin E."/>
            <person name="Tice H."/>
            <person name="Bruce D."/>
            <person name="Goodwin L."/>
            <person name="Pitluck S."/>
            <person name="Kyrpides N."/>
            <person name="Mavromatis K."/>
            <person name="Ovchinnikova G."/>
            <person name="Daligault H."/>
            <person name="Detter J.C."/>
            <person name="Han C."/>
            <person name="Tapia R."/>
            <person name="Larimer F."/>
            <person name="Land M."/>
            <person name="Hauser L."/>
            <person name="Markowitz V."/>
            <person name="Cheng J.-F."/>
            <person name="Hugenholtz P."/>
            <person name="Woyke T."/>
            <person name="Wu D."/>
            <person name="Spring S."/>
            <person name="Schueler E."/>
            <person name="Brambilla E."/>
            <person name="Klenk H.-P."/>
            <person name="Eisen J.A."/>
        </authorList>
    </citation>
    <scope>NUCLEOTIDE SEQUENCE</scope>
    <source>
        <strain evidence="10">DSM 4017</strain>
    </source>
</reference>
<comment type="similarity">
    <text evidence="8">Belongs to the archaeal FAD synthase family.</text>
</comment>
<dbReference type="Proteomes" id="UP000006622">
    <property type="component" value="Chromosome"/>
</dbReference>
<dbReference type="UniPathway" id="UPA00277">
    <property type="reaction ID" value="UER00407"/>
</dbReference>
<evidence type="ECO:0000256" key="3">
    <source>
        <dbReference type="ARBA" id="ARBA00022679"/>
    </source>
</evidence>
<dbReference type="GeneID" id="10822512"/>
<dbReference type="NCBIfam" id="TIGR00125">
    <property type="entry name" value="cyt_tran_rel"/>
    <property type="match status" value="1"/>
</dbReference>
<dbReference type="STRING" id="679901.Mzhil_0891"/>
<dbReference type="GO" id="GO:0006747">
    <property type="term" value="P:FAD biosynthetic process"/>
    <property type="evidence" value="ECO:0007669"/>
    <property type="project" value="UniProtKB-UniRule"/>
</dbReference>
<dbReference type="InterPro" id="IPR014729">
    <property type="entry name" value="Rossmann-like_a/b/a_fold"/>
</dbReference>
<dbReference type="HAMAP" id="MF_02115">
    <property type="entry name" value="FAD_synth_arch"/>
    <property type="match status" value="1"/>
</dbReference>
<feature type="binding site" evidence="8">
    <location>
        <position position="119"/>
    </location>
    <ligand>
        <name>ATP</name>
        <dbReference type="ChEBI" id="CHEBI:30616"/>
    </ligand>
</feature>
<evidence type="ECO:0000256" key="4">
    <source>
        <dbReference type="ARBA" id="ARBA00022695"/>
    </source>
</evidence>
<dbReference type="GO" id="GO:0046444">
    <property type="term" value="P:FMN metabolic process"/>
    <property type="evidence" value="ECO:0007669"/>
    <property type="project" value="UniProtKB-UniRule"/>
</dbReference>
<comment type="pathway">
    <text evidence="8">Cofactor biosynthesis; FAD biosynthesis; FAD from FMN: step 1/1.</text>
</comment>
<keyword evidence="7 8" id="KW-0067">ATP-binding</keyword>
<protein>
    <recommendedName>
        <fullName evidence="8">FAD synthase</fullName>
        <ecNumber evidence="8">2.7.7.2</ecNumber>
    </recommendedName>
    <alternativeName>
        <fullName evidence="8">FMN adenylyltransferase</fullName>
    </alternativeName>
    <alternativeName>
        <fullName evidence="8">Flavin adenine dinucleotide synthase</fullName>
    </alternativeName>
</protein>
<comment type="function">
    <text evidence="8">Catalyzes the transfer of the AMP portion of ATP to flavin mononucleotide (FMN) to produce flavin adenine dinucleotide (FAD) coenzyme.</text>
</comment>
<keyword evidence="1 8" id="KW-0285">Flavoprotein</keyword>
<organism evidence="10 11">
    <name type="scientific">Methanosalsum zhilinae (strain DSM 4017 / NBRC 107636 / OCM 62 / WeN5)</name>
    <name type="common">Methanohalophilus zhilinae</name>
    <dbReference type="NCBI Taxonomy" id="679901"/>
    <lineage>
        <taxon>Archaea</taxon>
        <taxon>Methanobacteriati</taxon>
        <taxon>Methanobacteriota</taxon>
        <taxon>Stenosarchaea group</taxon>
        <taxon>Methanomicrobia</taxon>
        <taxon>Methanosarcinales</taxon>
        <taxon>Methanosarcinaceae</taxon>
        <taxon>Methanosalsum</taxon>
    </lineage>
</organism>
<evidence type="ECO:0000256" key="7">
    <source>
        <dbReference type="ARBA" id="ARBA00022840"/>
    </source>
</evidence>
<comment type="catalytic activity">
    <reaction evidence="8">
        <text>FMN + ATP + H(+) = FAD + diphosphate</text>
        <dbReference type="Rhea" id="RHEA:17237"/>
        <dbReference type="ChEBI" id="CHEBI:15378"/>
        <dbReference type="ChEBI" id="CHEBI:30616"/>
        <dbReference type="ChEBI" id="CHEBI:33019"/>
        <dbReference type="ChEBI" id="CHEBI:57692"/>
        <dbReference type="ChEBI" id="CHEBI:58210"/>
        <dbReference type="EC" id="2.7.7.2"/>
    </reaction>
</comment>
<evidence type="ECO:0000256" key="8">
    <source>
        <dbReference type="HAMAP-Rule" id="MF_02115"/>
    </source>
</evidence>
<feature type="binding site" evidence="8">
    <location>
        <begin position="9"/>
        <end position="10"/>
    </location>
    <ligand>
        <name>ATP</name>
        <dbReference type="ChEBI" id="CHEBI:30616"/>
    </ligand>
</feature>
<dbReference type="OrthoDB" id="1912at2157"/>
<keyword evidence="3 8" id="KW-0808">Transferase</keyword>
<dbReference type="SUPFAM" id="SSF52374">
    <property type="entry name" value="Nucleotidylyl transferase"/>
    <property type="match status" value="1"/>
</dbReference>
<sequence>MTRVLATGTFDILHPGHVHYLTEAKKLGDELFVIVAWESMIKHKPRPIIPTKQRVMMVNELKVVDRAIAGSKHDIFEPLRKINPDIIALGHDQHFDQQELEKTLKEKGFDIKVVRVSKFRECDICSSGKIIKEIIDRYSTDK</sequence>
<evidence type="ECO:0000256" key="5">
    <source>
        <dbReference type="ARBA" id="ARBA00022741"/>
    </source>
</evidence>
<dbReference type="PANTHER" id="PTHR43793:SF1">
    <property type="entry name" value="FAD SYNTHASE"/>
    <property type="match status" value="1"/>
</dbReference>
<keyword evidence="2 8" id="KW-0288">FMN</keyword>